<feature type="transmembrane region" description="Helical" evidence="6">
    <location>
        <begin position="342"/>
        <end position="362"/>
    </location>
</feature>
<feature type="transmembrane region" description="Helical" evidence="6">
    <location>
        <begin position="39"/>
        <end position="57"/>
    </location>
</feature>
<evidence type="ECO:0000256" key="4">
    <source>
        <dbReference type="ARBA" id="ARBA00022989"/>
    </source>
</evidence>
<dbReference type="GO" id="GO:0016757">
    <property type="term" value="F:glycosyltransferase activity"/>
    <property type="evidence" value="ECO:0007669"/>
    <property type="project" value="UniProtKB-KW"/>
</dbReference>
<keyword evidence="7" id="KW-0328">Glycosyltransferase</keyword>
<proteinExistence type="predicted"/>
<sequence>MFRQYRLQDFRLRLVVLVYAITILGILVIGSAAEEYQSQQLLGMILGTVAMLVLTLMDYRILLNLSWVLYAVNIILLLAVKFVGYEANGAKRWLNLGFMRFQPSELTKLILIIFFAYFFTKYKDQLNTWKMILASIVLLLIPLGLVIAQPHLSATITIAYLFCVLFFVAGLSYKVIGGIIAVTVPSIIIFLNLIMQEGQTILNEYQLDRIMAWLNPAEYGDDAYQQQNSIIAIGSGQLYGKGLYNNDISSLKNGNFIVEPQTDFIFAVTGEELGFIGCAAVIILLTLITLECLWIGRNARDQEGMIICCGFGGLIAFQTFANVCVATGLMPNTGIPLPFVSYGLTSLVMLYMGVGIVLNVGLQPKKY</sequence>
<evidence type="ECO:0000313" key="7">
    <source>
        <dbReference type="EMBL" id="MEQ2577907.1"/>
    </source>
</evidence>
<evidence type="ECO:0000256" key="2">
    <source>
        <dbReference type="ARBA" id="ARBA00022692"/>
    </source>
</evidence>
<dbReference type="InterPro" id="IPR001182">
    <property type="entry name" value="FtsW/RodA"/>
</dbReference>
<comment type="subcellular location">
    <subcellularLocation>
        <location evidence="1">Membrane</location>
        <topology evidence="1">Multi-pass membrane protein</topology>
    </subcellularLocation>
</comment>
<feature type="transmembrane region" description="Helical" evidence="6">
    <location>
        <begin position="131"/>
        <end position="148"/>
    </location>
</feature>
<feature type="transmembrane region" description="Helical" evidence="6">
    <location>
        <begin position="103"/>
        <end position="119"/>
    </location>
</feature>
<feature type="transmembrane region" description="Helical" evidence="6">
    <location>
        <begin position="12"/>
        <end position="33"/>
    </location>
</feature>
<organism evidence="7 8">
    <name type="scientific">Hominiventricola aquisgranensis</name>
    <dbReference type="NCBI Taxonomy" id="3133164"/>
    <lineage>
        <taxon>Bacteria</taxon>
        <taxon>Bacillati</taxon>
        <taxon>Bacillota</taxon>
        <taxon>Clostridia</taxon>
        <taxon>Lachnospirales</taxon>
        <taxon>Lachnospiraceae</taxon>
        <taxon>Hominiventricola</taxon>
    </lineage>
</organism>
<keyword evidence="7" id="KW-0808">Transferase</keyword>
<keyword evidence="8" id="KW-1185">Reference proteome</keyword>
<gene>
    <name evidence="7" type="ORF">WMO62_03495</name>
</gene>
<accession>A0ABV1HYA6</accession>
<dbReference type="EC" id="2.4.1.129" evidence="7"/>
<evidence type="ECO:0000256" key="6">
    <source>
        <dbReference type="SAM" id="Phobius"/>
    </source>
</evidence>
<protein>
    <submittedName>
        <fullName evidence="7">FtsW/RodA/SpoVE family cell cycle protein</fullName>
        <ecNumber evidence="7">2.4.1.129</ecNumber>
    </submittedName>
</protein>
<dbReference type="PANTHER" id="PTHR30474:SF14">
    <property type="entry name" value="CELL CYCLE PROTEIN"/>
    <property type="match status" value="1"/>
</dbReference>
<feature type="transmembrane region" description="Helical" evidence="6">
    <location>
        <begin position="273"/>
        <end position="294"/>
    </location>
</feature>
<dbReference type="Pfam" id="PF01098">
    <property type="entry name" value="FTSW_RODA_SPOVE"/>
    <property type="match status" value="1"/>
</dbReference>
<dbReference type="EMBL" id="JBBMFC010000004">
    <property type="protein sequence ID" value="MEQ2577907.1"/>
    <property type="molecule type" value="Genomic_DNA"/>
</dbReference>
<feature type="transmembrane region" description="Helical" evidence="6">
    <location>
        <begin position="306"/>
        <end position="330"/>
    </location>
</feature>
<keyword evidence="3" id="KW-0133">Cell shape</keyword>
<dbReference type="RefSeq" id="WP_349143817.1">
    <property type="nucleotide sequence ID" value="NZ_JBBMFC010000004.1"/>
</dbReference>
<dbReference type="PANTHER" id="PTHR30474">
    <property type="entry name" value="CELL CYCLE PROTEIN"/>
    <property type="match status" value="1"/>
</dbReference>
<keyword evidence="4 6" id="KW-1133">Transmembrane helix</keyword>
<dbReference type="Proteomes" id="UP001470288">
    <property type="component" value="Unassembled WGS sequence"/>
</dbReference>
<feature type="transmembrane region" description="Helical" evidence="6">
    <location>
        <begin position="64"/>
        <end position="83"/>
    </location>
</feature>
<keyword evidence="2 6" id="KW-0812">Transmembrane</keyword>
<name>A0ABV1HYA6_9FIRM</name>
<evidence type="ECO:0000313" key="8">
    <source>
        <dbReference type="Proteomes" id="UP001470288"/>
    </source>
</evidence>
<feature type="transmembrane region" description="Helical" evidence="6">
    <location>
        <begin position="154"/>
        <end position="171"/>
    </location>
</feature>
<evidence type="ECO:0000256" key="1">
    <source>
        <dbReference type="ARBA" id="ARBA00004141"/>
    </source>
</evidence>
<reference evidence="7 8" key="1">
    <citation type="submission" date="2024-03" db="EMBL/GenBank/DDBJ databases">
        <title>Human intestinal bacterial collection.</title>
        <authorList>
            <person name="Pauvert C."/>
            <person name="Hitch T.C.A."/>
            <person name="Clavel T."/>
        </authorList>
    </citation>
    <scope>NUCLEOTIDE SEQUENCE [LARGE SCALE GENOMIC DNA]</scope>
    <source>
        <strain evidence="7 8">CLA-AA-H78B</strain>
    </source>
</reference>
<keyword evidence="5 6" id="KW-0472">Membrane</keyword>
<evidence type="ECO:0000256" key="5">
    <source>
        <dbReference type="ARBA" id="ARBA00023136"/>
    </source>
</evidence>
<comment type="caution">
    <text evidence="7">The sequence shown here is derived from an EMBL/GenBank/DDBJ whole genome shotgun (WGS) entry which is preliminary data.</text>
</comment>
<feature type="transmembrane region" description="Helical" evidence="6">
    <location>
        <begin position="178"/>
        <end position="195"/>
    </location>
</feature>
<evidence type="ECO:0000256" key="3">
    <source>
        <dbReference type="ARBA" id="ARBA00022960"/>
    </source>
</evidence>